<comment type="caution">
    <text evidence="2">The sequence shown here is derived from an EMBL/GenBank/DDBJ whole genome shotgun (WGS) entry which is preliminary data.</text>
</comment>
<reference evidence="2" key="1">
    <citation type="journal article" date="2019" name="G3 (Bethesda)">
        <title>Genome Assemblies of Two Rare Opportunistic Yeast Pathogens: Diutina rugosa (syn. Candida rugosa) and Trichomonascus ciferrii (syn. Candida ciferrii).</title>
        <authorList>
            <person name="Mixao V."/>
            <person name="Saus E."/>
            <person name="Hansen A.P."/>
            <person name="Lass-Florl C."/>
            <person name="Gabaldon T."/>
        </authorList>
    </citation>
    <scope>NUCLEOTIDE SEQUENCE</scope>
    <source>
        <strain evidence="2">CBS 4856</strain>
    </source>
</reference>
<sequence>MKIAGAGAIAMSMAMAGAAEFYLQDCEGTFKNGTVMRHVMVTSNSASSKACGQTDHGNLTYTRGGPFNYEQGQNLIGCQLHRVADESSEEQGYAVCGDGKNITLYYTEARSVDEWECDNAKYKCKKGALTNNKDQATTPGGDKKGSKNDTSDSDDGAEASSTEEVGLGGAMSNIVSYNVLALGLLVAFASL</sequence>
<evidence type="ECO:0000313" key="2">
    <source>
        <dbReference type="EMBL" id="KAA8906614.1"/>
    </source>
</evidence>
<accession>A0A642UVX5</accession>
<organism evidence="2 3">
    <name type="scientific">Trichomonascus ciferrii</name>
    <dbReference type="NCBI Taxonomy" id="44093"/>
    <lineage>
        <taxon>Eukaryota</taxon>
        <taxon>Fungi</taxon>
        <taxon>Dikarya</taxon>
        <taxon>Ascomycota</taxon>
        <taxon>Saccharomycotina</taxon>
        <taxon>Dipodascomycetes</taxon>
        <taxon>Dipodascales</taxon>
        <taxon>Trichomonascaceae</taxon>
        <taxon>Trichomonascus</taxon>
        <taxon>Trichomonascus ciferrii complex</taxon>
    </lineage>
</organism>
<name>A0A642UVX5_9ASCO</name>
<dbReference type="AlphaFoldDB" id="A0A642UVX5"/>
<dbReference type="Proteomes" id="UP000761534">
    <property type="component" value="Unassembled WGS sequence"/>
</dbReference>
<protein>
    <submittedName>
        <fullName evidence="2">Uncharacterized protein</fullName>
    </submittedName>
</protein>
<dbReference type="EMBL" id="SWFS01000395">
    <property type="protein sequence ID" value="KAA8906614.1"/>
    <property type="molecule type" value="Genomic_DNA"/>
</dbReference>
<feature type="compositionally biased region" description="Basic and acidic residues" evidence="1">
    <location>
        <begin position="141"/>
        <end position="150"/>
    </location>
</feature>
<proteinExistence type="predicted"/>
<feature type="region of interest" description="Disordered" evidence="1">
    <location>
        <begin position="131"/>
        <end position="164"/>
    </location>
</feature>
<evidence type="ECO:0000256" key="1">
    <source>
        <dbReference type="SAM" id="MobiDB-lite"/>
    </source>
</evidence>
<gene>
    <name evidence="2" type="ORF">TRICI_005134</name>
</gene>
<dbReference type="VEuPathDB" id="FungiDB:TRICI_005134"/>
<evidence type="ECO:0000313" key="3">
    <source>
        <dbReference type="Proteomes" id="UP000761534"/>
    </source>
</evidence>
<keyword evidence="3" id="KW-1185">Reference proteome</keyword>